<protein>
    <submittedName>
        <fullName evidence="1">Uncharacterized protein</fullName>
    </submittedName>
</protein>
<reference evidence="1" key="1">
    <citation type="submission" date="2022-04" db="EMBL/GenBank/DDBJ databases">
        <authorList>
            <person name="Xu L."/>
            <person name="Lv Z."/>
        </authorList>
    </citation>
    <scope>NUCLEOTIDE SEQUENCE</scope>
    <source>
        <strain evidence="1">LV_2022a</strain>
    </source>
</reference>
<gene>
    <name evidence="1" type="ORF">MN116_004097</name>
</gene>
<name>A0AAE1ZGC2_SCHME</name>
<dbReference type="AlphaFoldDB" id="A0AAE1ZGC2"/>
<keyword evidence="2" id="KW-1185">Reference proteome</keyword>
<dbReference type="EMBL" id="JALJAT010000002">
    <property type="protein sequence ID" value="KAK4472889.1"/>
    <property type="molecule type" value="Genomic_DNA"/>
</dbReference>
<reference evidence="1" key="2">
    <citation type="journal article" date="2023" name="Infect Dis Poverty">
        <title>Chromosome-scale genome of the human blood fluke Schistosoma mekongi and its implications for public health.</title>
        <authorList>
            <person name="Zhou M."/>
            <person name="Xu L."/>
            <person name="Xu D."/>
            <person name="Chen W."/>
            <person name="Khan J."/>
            <person name="Hu Y."/>
            <person name="Huang H."/>
            <person name="Wei H."/>
            <person name="Zhang Y."/>
            <person name="Chusongsang P."/>
            <person name="Tanasarnprasert K."/>
            <person name="Hu X."/>
            <person name="Limpanont Y."/>
            <person name="Lv Z."/>
        </authorList>
    </citation>
    <scope>NUCLEOTIDE SEQUENCE</scope>
    <source>
        <strain evidence="1">LV_2022a</strain>
    </source>
</reference>
<evidence type="ECO:0000313" key="1">
    <source>
        <dbReference type="EMBL" id="KAK4472889.1"/>
    </source>
</evidence>
<dbReference type="Proteomes" id="UP001292079">
    <property type="component" value="Unassembled WGS sequence"/>
</dbReference>
<sequence>MTVVSSLPLSGDQDSRLVVYPKKRRGYTAWTSRERVDAACSHRRGQTRLHNINEAVKLWTSIKEIWNRLENKCRDKIKKYLEEDQLGEKLTAIVNIYLKRLNTRLSSREE</sequence>
<organism evidence="1 2">
    <name type="scientific">Schistosoma mekongi</name>
    <name type="common">Parasitic worm</name>
    <dbReference type="NCBI Taxonomy" id="38744"/>
    <lineage>
        <taxon>Eukaryota</taxon>
        <taxon>Metazoa</taxon>
        <taxon>Spiralia</taxon>
        <taxon>Lophotrochozoa</taxon>
        <taxon>Platyhelminthes</taxon>
        <taxon>Trematoda</taxon>
        <taxon>Digenea</taxon>
        <taxon>Strigeidida</taxon>
        <taxon>Schistosomatoidea</taxon>
        <taxon>Schistosomatidae</taxon>
        <taxon>Schistosoma</taxon>
    </lineage>
</organism>
<accession>A0AAE1ZGC2</accession>
<proteinExistence type="predicted"/>
<comment type="caution">
    <text evidence="1">The sequence shown here is derived from an EMBL/GenBank/DDBJ whole genome shotgun (WGS) entry which is preliminary data.</text>
</comment>
<evidence type="ECO:0000313" key="2">
    <source>
        <dbReference type="Proteomes" id="UP001292079"/>
    </source>
</evidence>